<dbReference type="Pfam" id="PF00096">
    <property type="entry name" value="zf-C2H2"/>
    <property type="match status" value="4"/>
</dbReference>
<feature type="region of interest" description="Disordered" evidence="9">
    <location>
        <begin position="94"/>
        <end position="115"/>
    </location>
</feature>
<evidence type="ECO:0000256" key="9">
    <source>
        <dbReference type="SAM" id="MobiDB-lite"/>
    </source>
</evidence>
<keyword evidence="8" id="KW-0539">Nucleus</keyword>
<keyword evidence="2" id="KW-0479">Metal-binding</keyword>
<feature type="compositionally biased region" description="Low complexity" evidence="9">
    <location>
        <begin position="2073"/>
        <end position="2084"/>
    </location>
</feature>
<dbReference type="InterPro" id="IPR036236">
    <property type="entry name" value="Znf_C2H2_sf"/>
</dbReference>
<accession>A0A182XZI4</accession>
<evidence type="ECO:0000256" key="3">
    <source>
        <dbReference type="ARBA" id="ARBA00022737"/>
    </source>
</evidence>
<keyword evidence="5" id="KW-0862">Zinc</keyword>
<dbReference type="Gene3D" id="3.30.160.60">
    <property type="entry name" value="Classic Zinc Finger"/>
    <property type="match status" value="4"/>
</dbReference>
<dbReference type="PROSITE" id="PS51811">
    <property type="entry name" value="ZF_CCHC_HIVEP"/>
    <property type="match status" value="1"/>
</dbReference>
<feature type="region of interest" description="Disordered" evidence="9">
    <location>
        <begin position="504"/>
        <end position="561"/>
    </location>
</feature>
<feature type="region of interest" description="Disordered" evidence="9">
    <location>
        <begin position="301"/>
        <end position="332"/>
    </location>
</feature>
<feature type="compositionally biased region" description="Polar residues" evidence="9">
    <location>
        <begin position="11"/>
        <end position="22"/>
    </location>
</feature>
<dbReference type="SUPFAM" id="SSF57667">
    <property type="entry name" value="beta-beta-alpha zinc fingers"/>
    <property type="match status" value="4"/>
</dbReference>
<dbReference type="VEuPathDB" id="VectorBase:ASTEI01620"/>
<dbReference type="OMA" id="TERHVMD"/>
<dbReference type="VEuPathDB" id="VectorBase:ASTEI20_038698"/>
<keyword evidence="4" id="KW-0863">Zinc-finger</keyword>
<protein>
    <submittedName>
        <fullName evidence="10">Uncharacterized protein</fullName>
    </submittedName>
</protein>
<feature type="region of interest" description="Disordered" evidence="9">
    <location>
        <begin position="2435"/>
        <end position="2460"/>
    </location>
</feature>
<sequence>MEIANHRNEGRATTVSQRQTQPQQLYLSKAADTNADGGGERQSHLTGAAGLAVKTSTTNIISTNLKYLHKKFKRIASATLTEEEEPQQQVVVAATTTSSTTTSTSTSTTTIIGNGRNGHEVDDVASADQLPVVVSTCSINSFPLADQTSQRSHELSTVNASVSVAERITSDRVADESSQVVTVKADCGNDTEGSDRVLCVRSITSSVPSDKFGPPPTSDRGTALIGITAAYDYHQQQQQQYHQLHPSLHPGVAAIASFPPQSLLVHPHHQLLFGHHSQDPPLAQQQLQHRTSANNIISSCSSSSTSISSNSSSSSSKSVSTNISNNNAGGASSKHGAVLLPTVLCSPSSELLSAKTDNNCNLSVASSAALPNRTIEKSAGLQYVVSYSALQQHHHPSALLYANGGGSTSTRPHQPGLSSSSGGSSGSPSPPTAVSGAKLNSNITSNSSSATIISTNHVSTTVVSNSGSSVVTVTPTGRYVCPYCQMNCSKPSVLEKHIRRHTNERPFNSRAHASKSQGEDTAGLSVLDEDGGSLVGSDIDDKDLSNSGSEIMNYRGSPMDDRVNSPQQLLLEKPYKPKFHNAAFYTRFDNKPHVGLVGGSTPGIQQPVGPSTIVGSSNNGQNVESLEQHISKLISQNEAIVEVVEAPLQKKYHKITGISRGISVSGSSTTPTTSASFSTMMNDVSDVSVMQHAAANQDSASSRVANVVHQKQRHEEIQDLQPPQQDQEHQTYPLHAPQQHHYLSYVRHQQHAMPNVINLTNKPIVTPKSMVALQQQQLVSTPGSTIALGSVLPAVGTHIQQSHQLSNIPENILLSGSNSSSMVDGAIHFQPLNLTKANTAESVHATSGASIPSPAAITSSSLLVAVPSSTPTPVEESSVSIQQNLPLPPYRKRTRELSPVIVANNSSGPAAHVSLVTVCTTTTTSVTTVSTIASQPPHIPLHIQVSTAPSTQIVPTDRPHRPTATPTPPLTVANHPQNPERSIIKDLLLNSRGFGVVQNPDGENGENLYTCKMCNVSFRDVDSLKYHMICYCQGSGSSLNSPSATSSAPISPIGSPSAAAASYIRSRSVSSLKNLARSSLNPPVGRSPSSLSKLAKSQLTRPKIKPENISLSTINDSLPSCSSQTVVSASGSKNGATEAVQNPLPSPGPLLGNTRLVESGKSPRKINSNVDSNEGTSKRTRVVMIGTSTSEAIVSSACGPNASSNRQLFGGGEEAVERTHSQECDSKMTETTETIAMHCYGTGGTYMQYNSGVEVEDDESLQRELQFRHTLRSGGALVEIAKPAEIPSKARARSNAVVTVAPKAAIAPSTHFHFPPINSITAYNPLTLPAVPAPGQASQIVHGGKLIPFVQGIPGPNTLTSVNPQMELMTPTRTSHSGTSTQSLLTIMVPVSSGSNTTDTVMNLESSSMFYKPHQAVSSSLLATVGSRGPNIISSGEQPQPPVEQPKNTIPSKNGLMRSQIWSPAKQQSLDFSSPSPPAPKKSFNFTRMADNISPRKKDITLASKADEVRHFHFDTVIAKSDIMIKPPPPPPPPAASTSQDGSTACGLDHSTGPSPKPNRFLRPNTLPLKPGTFTPKRHHGITPTNNTMPLISPETPRPSKSCRELYFNGHAYTNIGLKSSTKPFYCTVNKTQPFYFQTSKQLSMYSNWQVHPENDPHPLGLKQVTVLSLYDSNQHRDRRYAIAGSKTTPFTVVNSNSSKNSDQLTCSSSSSSSCDIKVRISPVEVNSNVPCPPAYVLATLASHQPSNPTQPATASCISSFDNHCRSQSPHSEKSKQLEVPTGCDTGDVGGSFSRHASRSASAERALSGGFESTEEYTYVRGRGRGKYVCNECGIRCKKPSMLKKHIRTHTDVRPYSCQYCSFHFKTKGNLTKHMKSKSHFKKCTELGLNPVPVLLDDDGADIDIDGDQLSISSERTSTIPGDSDTASDTDGDDTDDSDEVKSRLPEHEAAEGLLSLSMTRPTSACSSTGQQPGVLGGGGEPEAAAAYITQHINSYLTPDQQQRHGYSSSPPIARAPQTASSIRSCAAKTDPPRRIITYGGGPKLEFNLLKHEQYYSDPNVGKRRRDCDRNFSSASDEAAAQAGDADDEDDTARPIDLTKKTRLLPVQPIVSAQHQYDRAPLQPLAMVTPLQLQPPPVSVYLPTAHDRCDRDQMLQQSAAVYENRRHAQQQQQQVIVRVSDVLAPISDTANLLTTLVSNTDKIPLVMGPFEPTGGATPGGAGVDENAYFHEYLKERALQDTRIKQSQMKPNTSSSIVMRDTRIQDPLSNPVRQIVSHYHEEVTSDAPQTTIPIIAAKVTKPPEVIPQSVLGATIPTSANNASNPAVSSVASVATTTTTERVYRIFSGKNERHRSSPLATETVESKSPAVTMELDKEKSSGQITVSTVTSTNDSAIKMSSECPLVSENASPMDTLAEIAAGSLKLDVSRAQPVFESESLVTSRPRCNSTNSTNPKPTVPAVPESAKTLASEYLKLAQAVTNVRKRTESESALGTLGAMPSTDQELPVGGSDGTTTPVPIVVSPASQQQQHASAGGNLLAPATSTVSGQAMAAAPQAGGSSEACAAGSIVAPARKVVVVGEEGFKTSGVRGSATEFVGTPTSAFTPMHQEDGGRPVCEICNKKFHKLSQLSIHMNIHYMERKYRCEPCGTSFRSQGLYLKHERSATHRNKVSMTTTFGVATDSNPRPFYCRDCEVGFRIHGHLAKHLRSKMHVLKLECLGKLPFGTYTEIERSGTNLTEIDTSDCENSLSMMVNGTNTVAEQDDDQLNINNNVKRKSEAGKGSDYDLATEPKRARYAANLERDLTPSAHSLSVEGAANGSC</sequence>
<feature type="compositionally biased region" description="Polar residues" evidence="9">
    <location>
        <begin position="1957"/>
        <end position="1969"/>
    </location>
</feature>
<feature type="compositionally biased region" description="Polar residues" evidence="9">
    <location>
        <begin position="1460"/>
        <end position="1472"/>
    </location>
</feature>
<dbReference type="PANTHER" id="PTHR45944">
    <property type="entry name" value="SCHNURRI, ISOFORM F"/>
    <property type="match status" value="1"/>
</dbReference>
<dbReference type="Pfam" id="PF12874">
    <property type="entry name" value="zf-met"/>
    <property type="match status" value="1"/>
</dbReference>
<evidence type="ECO:0000256" key="7">
    <source>
        <dbReference type="ARBA" id="ARBA00023163"/>
    </source>
</evidence>
<feature type="compositionally biased region" description="Polar residues" evidence="9">
    <location>
        <begin position="2437"/>
        <end position="2454"/>
    </location>
</feature>
<dbReference type="GO" id="GO:0000978">
    <property type="term" value="F:RNA polymerase II cis-regulatory region sequence-specific DNA binding"/>
    <property type="evidence" value="ECO:0007669"/>
    <property type="project" value="TreeGrafter"/>
</dbReference>
<keyword evidence="3" id="KW-0677">Repeat</keyword>
<proteinExistence type="predicted"/>
<keyword evidence="6" id="KW-0805">Transcription regulation</keyword>
<dbReference type="STRING" id="30069.A0A182XZI4"/>
<dbReference type="PROSITE" id="PS00028">
    <property type="entry name" value="ZINC_FINGER_C2H2_1"/>
    <property type="match status" value="6"/>
</dbReference>
<dbReference type="EnsemblMetazoa" id="ASTEI01620-RA">
    <property type="protein sequence ID" value="ASTEI01620-PA"/>
    <property type="gene ID" value="ASTEI01620"/>
</dbReference>
<feature type="compositionally biased region" description="Basic and acidic residues" evidence="9">
    <location>
        <begin position="1"/>
        <end position="10"/>
    </location>
</feature>
<reference evidence="11" key="1">
    <citation type="journal article" date="2014" name="Genome Biol.">
        <title>Genome analysis of a major urban malaria vector mosquito, Anopheles stephensi.</title>
        <authorList>
            <person name="Jiang X."/>
            <person name="Peery A."/>
            <person name="Hall A.B."/>
            <person name="Sharma A."/>
            <person name="Chen X.G."/>
            <person name="Waterhouse R.M."/>
            <person name="Komissarov A."/>
            <person name="Riehle M.M."/>
            <person name="Shouche Y."/>
            <person name="Sharakhova M.V."/>
            <person name="Lawson D."/>
            <person name="Pakpour N."/>
            <person name="Arensburger P."/>
            <person name="Davidson V.L."/>
            <person name="Eiglmeier K."/>
            <person name="Emrich S."/>
            <person name="George P."/>
            <person name="Kennedy R.C."/>
            <person name="Mane S.P."/>
            <person name="Maslen G."/>
            <person name="Oringanje C."/>
            <person name="Qi Y."/>
            <person name="Settlage R."/>
            <person name="Tojo M."/>
            <person name="Tubio J.M."/>
            <person name="Unger M.F."/>
            <person name="Wang B."/>
            <person name="Vernick K.D."/>
            <person name="Ribeiro J.M."/>
            <person name="James A.A."/>
            <person name="Michel K."/>
            <person name="Riehle M.A."/>
            <person name="Luckhart S."/>
            <person name="Sharakhov I.V."/>
            <person name="Tu Z."/>
        </authorList>
    </citation>
    <scope>NUCLEOTIDE SEQUENCE [LARGE SCALE GENOMIC DNA]</scope>
    <source>
        <strain evidence="11">Indian</strain>
    </source>
</reference>
<feature type="compositionally biased region" description="Polar residues" evidence="9">
    <location>
        <begin position="2000"/>
        <end position="2011"/>
    </location>
</feature>
<feature type="region of interest" description="Disordered" evidence="9">
    <location>
        <begin position="399"/>
        <end position="441"/>
    </location>
</feature>
<dbReference type="FunFam" id="3.30.160.60:FF:000594">
    <property type="entry name" value="Transcription factor HIVEP2"/>
    <property type="match status" value="1"/>
</dbReference>
<organism evidence="10 11">
    <name type="scientific">Anopheles stephensi</name>
    <name type="common">Indo-Pakistan malaria mosquito</name>
    <dbReference type="NCBI Taxonomy" id="30069"/>
    <lineage>
        <taxon>Eukaryota</taxon>
        <taxon>Metazoa</taxon>
        <taxon>Ecdysozoa</taxon>
        <taxon>Arthropoda</taxon>
        <taxon>Hexapoda</taxon>
        <taxon>Insecta</taxon>
        <taxon>Pterygota</taxon>
        <taxon>Neoptera</taxon>
        <taxon>Endopterygota</taxon>
        <taxon>Diptera</taxon>
        <taxon>Nematocera</taxon>
        <taxon>Culicoidea</taxon>
        <taxon>Culicidae</taxon>
        <taxon>Anophelinae</taxon>
        <taxon>Anopheles</taxon>
    </lineage>
</organism>
<feature type="compositionally biased region" description="Polar residues" evidence="9">
    <location>
        <begin position="1910"/>
        <end position="1921"/>
    </location>
</feature>
<feature type="compositionally biased region" description="Polar residues" evidence="9">
    <location>
        <begin position="1077"/>
        <end position="1100"/>
    </location>
</feature>
<feature type="region of interest" description="Disordered" evidence="9">
    <location>
        <begin position="1077"/>
        <end position="1102"/>
    </location>
</feature>
<evidence type="ECO:0000256" key="5">
    <source>
        <dbReference type="ARBA" id="ARBA00022833"/>
    </source>
</evidence>
<dbReference type="GO" id="GO:0008270">
    <property type="term" value="F:zinc ion binding"/>
    <property type="evidence" value="ECO:0007669"/>
    <property type="project" value="UniProtKB-KW"/>
</dbReference>
<evidence type="ECO:0000313" key="10">
    <source>
        <dbReference type="EnsemblMetazoa" id="ASTEI01620-PA"/>
    </source>
</evidence>
<dbReference type="InterPro" id="IPR003604">
    <property type="entry name" value="Matrin/U1-like-C_Znf_C2H2"/>
</dbReference>
<feature type="region of interest" description="Disordered" evidence="9">
    <location>
        <begin position="1"/>
        <end position="22"/>
    </location>
</feature>
<dbReference type="InterPro" id="IPR051969">
    <property type="entry name" value="Zinc-finger_DNA-bd_regulators"/>
</dbReference>
<evidence type="ECO:0000256" key="6">
    <source>
        <dbReference type="ARBA" id="ARBA00023015"/>
    </source>
</evidence>
<comment type="subcellular location">
    <subcellularLocation>
        <location evidence="1">Nucleus</location>
    </subcellularLocation>
</comment>
<evidence type="ECO:0000256" key="4">
    <source>
        <dbReference type="ARBA" id="ARBA00022771"/>
    </source>
</evidence>
<dbReference type="Proteomes" id="UP000076408">
    <property type="component" value="Unassembled WGS sequence"/>
</dbReference>
<dbReference type="PROSITE" id="PS50157">
    <property type="entry name" value="ZINC_FINGER_C2H2_2"/>
    <property type="match status" value="6"/>
</dbReference>
<feature type="region of interest" description="Disordered" evidence="9">
    <location>
        <begin position="1906"/>
        <end position="1979"/>
    </location>
</feature>
<evidence type="ECO:0000313" key="11">
    <source>
        <dbReference type="Proteomes" id="UP000076408"/>
    </source>
</evidence>
<name>A0A182XZI4_ANOST</name>
<feature type="compositionally biased region" description="Basic and acidic residues" evidence="9">
    <location>
        <begin position="1940"/>
        <end position="1951"/>
    </location>
</feature>
<dbReference type="PANTHER" id="PTHR45944:SF2">
    <property type="entry name" value="SCHNURRI, ISOFORM F"/>
    <property type="match status" value="1"/>
</dbReference>
<feature type="compositionally biased region" description="Acidic residues" evidence="9">
    <location>
        <begin position="1926"/>
        <end position="1939"/>
    </location>
</feature>
<feature type="region of interest" description="Disordered" evidence="9">
    <location>
        <begin position="2059"/>
        <end position="2093"/>
    </location>
</feature>
<feature type="region of interest" description="Disordered" evidence="9">
    <location>
        <begin position="1521"/>
        <end position="1598"/>
    </location>
</feature>
<dbReference type="InterPro" id="IPR034729">
    <property type="entry name" value="Znf_CCHC_HIVEP"/>
</dbReference>
<feature type="region of interest" description="Disordered" evidence="9">
    <location>
        <begin position="1125"/>
        <end position="1153"/>
    </location>
</feature>
<feature type="region of interest" description="Disordered" evidence="9">
    <location>
        <begin position="951"/>
        <end position="977"/>
    </location>
</feature>
<dbReference type="InterPro" id="IPR013087">
    <property type="entry name" value="Znf_C2H2_type"/>
</dbReference>
<evidence type="ECO:0000256" key="8">
    <source>
        <dbReference type="ARBA" id="ARBA00023242"/>
    </source>
</evidence>
<reference evidence="10" key="2">
    <citation type="submission" date="2020-05" db="UniProtKB">
        <authorList>
            <consortium name="EnsemblMetazoa"/>
        </authorList>
    </citation>
    <scope>IDENTIFICATION</scope>
    <source>
        <strain evidence="10">Indian</strain>
    </source>
</reference>
<feature type="compositionally biased region" description="Polar residues" evidence="9">
    <location>
        <begin position="1125"/>
        <end position="1135"/>
    </location>
</feature>
<dbReference type="GO" id="GO:0005634">
    <property type="term" value="C:nucleus"/>
    <property type="evidence" value="ECO:0007669"/>
    <property type="project" value="UniProtKB-SubCell"/>
</dbReference>
<dbReference type="GO" id="GO:0000981">
    <property type="term" value="F:DNA-binding transcription factor activity, RNA polymerase II-specific"/>
    <property type="evidence" value="ECO:0007669"/>
    <property type="project" value="TreeGrafter"/>
</dbReference>
<feature type="region of interest" description="Disordered" evidence="9">
    <location>
        <begin position="1428"/>
        <end position="1485"/>
    </location>
</feature>
<feature type="compositionally biased region" description="Pro residues" evidence="9">
    <location>
        <begin position="1526"/>
        <end position="1535"/>
    </location>
</feature>
<dbReference type="VEuPathDB" id="VectorBase:ASTE001681"/>
<feature type="compositionally biased region" description="Low complexity" evidence="9">
    <location>
        <begin position="94"/>
        <end position="110"/>
    </location>
</feature>
<dbReference type="SMART" id="SM00451">
    <property type="entry name" value="ZnF_U1"/>
    <property type="match status" value="4"/>
</dbReference>
<feature type="region of interest" description="Disordered" evidence="9">
    <location>
        <begin position="2000"/>
        <end position="2035"/>
    </location>
</feature>
<keyword evidence="11" id="KW-1185">Reference proteome</keyword>
<evidence type="ECO:0000256" key="2">
    <source>
        <dbReference type="ARBA" id="ARBA00022723"/>
    </source>
</evidence>
<dbReference type="SMART" id="SM00355">
    <property type="entry name" value="ZnF_C2H2"/>
    <property type="match status" value="7"/>
</dbReference>
<evidence type="ECO:0000256" key="1">
    <source>
        <dbReference type="ARBA" id="ARBA00004123"/>
    </source>
</evidence>
<keyword evidence="7" id="KW-0804">Transcription</keyword>